<evidence type="ECO:0000313" key="4">
    <source>
        <dbReference type="Proteomes" id="UP001241472"/>
    </source>
</evidence>
<evidence type="ECO:0000313" key="3">
    <source>
        <dbReference type="EMBL" id="MDP9838509.1"/>
    </source>
</evidence>
<organism evidence="3 4">
    <name type="scientific">Neorhizobium huautlense</name>
    <dbReference type="NCBI Taxonomy" id="67774"/>
    <lineage>
        <taxon>Bacteria</taxon>
        <taxon>Pseudomonadati</taxon>
        <taxon>Pseudomonadota</taxon>
        <taxon>Alphaproteobacteria</taxon>
        <taxon>Hyphomicrobiales</taxon>
        <taxon>Rhizobiaceae</taxon>
        <taxon>Rhizobium/Agrobacterium group</taxon>
        <taxon>Neorhizobium</taxon>
    </lineage>
</organism>
<gene>
    <name evidence="3" type="ORF">J2T09_003277</name>
</gene>
<protein>
    <submittedName>
        <fullName evidence="3">Uncharacterized protein</fullName>
    </submittedName>
</protein>
<dbReference type="Proteomes" id="UP001241472">
    <property type="component" value="Unassembled WGS sequence"/>
</dbReference>
<keyword evidence="2" id="KW-0472">Membrane</keyword>
<proteinExistence type="predicted"/>
<feature type="compositionally biased region" description="Basic and acidic residues" evidence="1">
    <location>
        <begin position="1"/>
        <end position="12"/>
    </location>
</feature>
<feature type="transmembrane region" description="Helical" evidence="2">
    <location>
        <begin position="47"/>
        <end position="65"/>
    </location>
</feature>
<accession>A0ABT9PXN5</accession>
<reference evidence="3 4" key="1">
    <citation type="submission" date="2023-07" db="EMBL/GenBank/DDBJ databases">
        <title>Sorghum-associated microbial communities from plants grown in Nebraska, USA.</title>
        <authorList>
            <person name="Schachtman D."/>
        </authorList>
    </citation>
    <scope>NUCLEOTIDE SEQUENCE [LARGE SCALE GENOMIC DNA]</scope>
    <source>
        <strain evidence="3 4">DS1307</strain>
    </source>
</reference>
<feature type="region of interest" description="Disordered" evidence="1">
    <location>
        <begin position="70"/>
        <end position="102"/>
    </location>
</feature>
<evidence type="ECO:0000256" key="2">
    <source>
        <dbReference type="SAM" id="Phobius"/>
    </source>
</evidence>
<name>A0ABT9PXN5_9HYPH</name>
<keyword evidence="4" id="KW-1185">Reference proteome</keyword>
<dbReference type="EMBL" id="JAUSRF010000010">
    <property type="protein sequence ID" value="MDP9838509.1"/>
    <property type="molecule type" value="Genomic_DNA"/>
</dbReference>
<sequence length="102" mass="10678">MNSRFDPKEAKPIDTLPPRFGTRDTVKEIEQPLTPTDARQGAKGMPVLKVLMAGIVLALLAWGGAEWWGAETAPPAEQTATPPAGPAEPANPSEAPAPANTP</sequence>
<keyword evidence="2" id="KW-1133">Transmembrane helix</keyword>
<evidence type="ECO:0000256" key="1">
    <source>
        <dbReference type="SAM" id="MobiDB-lite"/>
    </source>
</evidence>
<feature type="compositionally biased region" description="Basic and acidic residues" evidence="1">
    <location>
        <begin position="21"/>
        <end position="30"/>
    </location>
</feature>
<dbReference type="RefSeq" id="WP_306836466.1">
    <property type="nucleotide sequence ID" value="NZ_JAUSRF010000010.1"/>
</dbReference>
<feature type="region of interest" description="Disordered" evidence="1">
    <location>
        <begin position="1"/>
        <end position="40"/>
    </location>
</feature>
<comment type="caution">
    <text evidence="3">The sequence shown here is derived from an EMBL/GenBank/DDBJ whole genome shotgun (WGS) entry which is preliminary data.</text>
</comment>
<keyword evidence="2" id="KW-0812">Transmembrane</keyword>